<gene>
    <name evidence="8" type="ORF">HK105_203103</name>
</gene>
<evidence type="ECO:0000259" key="7">
    <source>
        <dbReference type="PROSITE" id="PS51837"/>
    </source>
</evidence>
<sequence length="127" mass="14071">MSESHPPPYAAATAPAMQAPAVQVQLQPVPYAQQTQMQVVLLHKPTLSRRQQGMKCPNCQQQVLTNTKFENGLAMWLSVGGCFLLTGVCCWVPCLIRDLKVRRLRGVSQCAVMLWPSRSVPPTLRAQ</sequence>
<dbReference type="Proteomes" id="UP001527925">
    <property type="component" value="Unassembled WGS sequence"/>
</dbReference>
<feature type="transmembrane region" description="Helical" evidence="6">
    <location>
        <begin position="73"/>
        <end position="96"/>
    </location>
</feature>
<evidence type="ECO:0000256" key="2">
    <source>
        <dbReference type="ARBA" id="ARBA00005975"/>
    </source>
</evidence>
<proteinExistence type="inferred from homology"/>
<evidence type="ECO:0000256" key="6">
    <source>
        <dbReference type="SAM" id="Phobius"/>
    </source>
</evidence>
<protein>
    <recommendedName>
        <fullName evidence="7">LITAF domain-containing protein</fullName>
    </recommendedName>
</protein>
<keyword evidence="6" id="KW-0812">Transmembrane</keyword>
<evidence type="ECO:0000256" key="5">
    <source>
        <dbReference type="ARBA" id="ARBA00023136"/>
    </source>
</evidence>
<comment type="subcellular location">
    <subcellularLocation>
        <location evidence="1">Membrane</location>
        <topology evidence="1">Peripheral membrane protein</topology>
    </subcellularLocation>
</comment>
<keyword evidence="6" id="KW-1133">Transmembrane helix</keyword>
<keyword evidence="3" id="KW-0479">Metal-binding</keyword>
<dbReference type="InterPro" id="IPR037519">
    <property type="entry name" value="LITAF_fam"/>
</dbReference>
<dbReference type="PANTHER" id="PTHR23292">
    <property type="entry name" value="LIPOPOLYSACCHARIDE-INDUCED TUMOR NECROSIS FACTOR-ALPHA FACTOR"/>
    <property type="match status" value="1"/>
</dbReference>
<evidence type="ECO:0000313" key="9">
    <source>
        <dbReference type="Proteomes" id="UP001527925"/>
    </source>
</evidence>
<accession>A0ABR4ND31</accession>
<dbReference type="Pfam" id="PF10601">
    <property type="entry name" value="zf-LITAF-like"/>
    <property type="match status" value="1"/>
</dbReference>
<name>A0ABR4ND31_9FUNG</name>
<dbReference type="InterPro" id="IPR006629">
    <property type="entry name" value="LITAF"/>
</dbReference>
<keyword evidence="5 6" id="KW-0472">Membrane</keyword>
<dbReference type="PANTHER" id="PTHR23292:SF6">
    <property type="entry name" value="FI16602P1-RELATED"/>
    <property type="match status" value="1"/>
</dbReference>
<evidence type="ECO:0000256" key="1">
    <source>
        <dbReference type="ARBA" id="ARBA00004170"/>
    </source>
</evidence>
<comment type="caution">
    <text evidence="8">The sequence shown here is derived from an EMBL/GenBank/DDBJ whole genome shotgun (WGS) entry which is preliminary data.</text>
</comment>
<keyword evidence="4" id="KW-0862">Zinc</keyword>
<evidence type="ECO:0000256" key="4">
    <source>
        <dbReference type="ARBA" id="ARBA00022833"/>
    </source>
</evidence>
<organism evidence="8 9">
    <name type="scientific">Polyrhizophydium stewartii</name>
    <dbReference type="NCBI Taxonomy" id="2732419"/>
    <lineage>
        <taxon>Eukaryota</taxon>
        <taxon>Fungi</taxon>
        <taxon>Fungi incertae sedis</taxon>
        <taxon>Chytridiomycota</taxon>
        <taxon>Chytridiomycota incertae sedis</taxon>
        <taxon>Chytridiomycetes</taxon>
        <taxon>Rhizophydiales</taxon>
        <taxon>Rhizophydiales incertae sedis</taxon>
        <taxon>Polyrhizophydium</taxon>
    </lineage>
</organism>
<evidence type="ECO:0000256" key="3">
    <source>
        <dbReference type="ARBA" id="ARBA00022723"/>
    </source>
</evidence>
<reference evidence="8 9" key="1">
    <citation type="submission" date="2023-09" db="EMBL/GenBank/DDBJ databases">
        <title>Pangenome analysis of Batrachochytrium dendrobatidis and related Chytrids.</title>
        <authorList>
            <person name="Yacoub M.N."/>
            <person name="Stajich J.E."/>
            <person name="James T.Y."/>
        </authorList>
    </citation>
    <scope>NUCLEOTIDE SEQUENCE [LARGE SCALE GENOMIC DNA]</scope>
    <source>
        <strain evidence="8 9">JEL0888</strain>
    </source>
</reference>
<dbReference type="EMBL" id="JADGIZ020000011">
    <property type="protein sequence ID" value="KAL2917437.1"/>
    <property type="molecule type" value="Genomic_DNA"/>
</dbReference>
<dbReference type="PROSITE" id="PS51837">
    <property type="entry name" value="LITAF"/>
    <property type="match status" value="1"/>
</dbReference>
<evidence type="ECO:0000313" key="8">
    <source>
        <dbReference type="EMBL" id="KAL2917437.1"/>
    </source>
</evidence>
<keyword evidence="9" id="KW-1185">Reference proteome</keyword>
<comment type="similarity">
    <text evidence="2">Belongs to the CDIP1/LITAF family.</text>
</comment>
<feature type="domain" description="LITAF" evidence="7">
    <location>
        <begin position="36"/>
        <end position="119"/>
    </location>
</feature>